<dbReference type="EMBL" id="JAXAFJ010000005">
    <property type="protein sequence ID" value="MDX6806425.1"/>
    <property type="molecule type" value="Genomic_DNA"/>
</dbReference>
<reference evidence="7 8" key="1">
    <citation type="submission" date="2023-11" db="EMBL/GenBank/DDBJ databases">
        <authorList>
            <person name="Bao R."/>
        </authorList>
    </citation>
    <scope>NUCLEOTIDE SEQUENCE [LARGE SCALE GENOMIC DNA]</scope>
    <source>
        <strain evidence="7 8">PJ23</strain>
    </source>
</reference>
<evidence type="ECO:0000259" key="6">
    <source>
        <dbReference type="Pfam" id="PF05065"/>
    </source>
</evidence>
<keyword evidence="4" id="KW-0378">Hydrolase</keyword>
<dbReference type="Gene3D" id="3.30.2400.10">
    <property type="entry name" value="Major capsid protein gp5"/>
    <property type="match status" value="1"/>
</dbReference>
<name>A0ABU4RRY0_9HYPH</name>
<dbReference type="Gene3D" id="3.30.2320.10">
    <property type="entry name" value="hypothetical protein PF0899 domain"/>
    <property type="match status" value="1"/>
</dbReference>
<feature type="domain" description="Prohead serine protease" evidence="5">
    <location>
        <begin position="14"/>
        <end position="146"/>
    </location>
</feature>
<evidence type="ECO:0000259" key="5">
    <source>
        <dbReference type="Pfam" id="PF04586"/>
    </source>
</evidence>
<keyword evidence="3" id="KW-0645">Protease</keyword>
<dbReference type="InterPro" id="IPR054612">
    <property type="entry name" value="Phage_capsid-like_C"/>
</dbReference>
<dbReference type="Proteomes" id="UP001274321">
    <property type="component" value="Unassembled WGS sequence"/>
</dbReference>
<dbReference type="InterPro" id="IPR006433">
    <property type="entry name" value="Prohead_protease"/>
</dbReference>
<dbReference type="NCBIfam" id="TIGR01554">
    <property type="entry name" value="major_cap_HK97"/>
    <property type="match status" value="1"/>
</dbReference>
<dbReference type="Pfam" id="PF04586">
    <property type="entry name" value="Peptidase_S78"/>
    <property type="match status" value="1"/>
</dbReference>
<evidence type="ECO:0000313" key="8">
    <source>
        <dbReference type="Proteomes" id="UP001274321"/>
    </source>
</evidence>
<gene>
    <name evidence="7" type="ORF">SCD90_10135</name>
</gene>
<evidence type="ECO:0000313" key="7">
    <source>
        <dbReference type="EMBL" id="MDX6806425.1"/>
    </source>
</evidence>
<comment type="subcellular location">
    <subcellularLocation>
        <location evidence="1">Virion</location>
    </subcellularLocation>
</comment>
<dbReference type="SUPFAM" id="SSF56563">
    <property type="entry name" value="Major capsid protein gp5"/>
    <property type="match status" value="1"/>
</dbReference>
<protein>
    <submittedName>
        <fullName evidence="7">Phage major capsid protein</fullName>
    </submittedName>
</protein>
<organism evidence="7 8">
    <name type="scientific">Terrihabitans rhizophilus</name>
    <dbReference type="NCBI Taxonomy" id="3092662"/>
    <lineage>
        <taxon>Bacteria</taxon>
        <taxon>Pseudomonadati</taxon>
        <taxon>Pseudomonadota</taxon>
        <taxon>Alphaproteobacteria</taxon>
        <taxon>Hyphomicrobiales</taxon>
        <taxon>Terrihabitans</taxon>
    </lineage>
</organism>
<evidence type="ECO:0000256" key="3">
    <source>
        <dbReference type="ARBA" id="ARBA00022670"/>
    </source>
</evidence>
<keyword evidence="8" id="KW-1185">Reference proteome</keyword>
<comment type="caution">
    <text evidence="7">The sequence shown here is derived from an EMBL/GenBank/DDBJ whole genome shotgun (WGS) entry which is preliminary data.</text>
</comment>
<keyword evidence="2" id="KW-1188">Viral release from host cell</keyword>
<feature type="domain" description="Phage capsid-like C-terminal" evidence="6">
    <location>
        <begin position="243"/>
        <end position="517"/>
    </location>
</feature>
<dbReference type="NCBIfam" id="TIGR01543">
    <property type="entry name" value="proheadase_HK97"/>
    <property type="match status" value="1"/>
</dbReference>
<dbReference type="Pfam" id="PF05065">
    <property type="entry name" value="Phage_capsid"/>
    <property type="match status" value="1"/>
</dbReference>
<evidence type="ECO:0000256" key="2">
    <source>
        <dbReference type="ARBA" id="ARBA00022612"/>
    </source>
</evidence>
<dbReference type="InterPro" id="IPR024455">
    <property type="entry name" value="Phage_capsid"/>
</dbReference>
<dbReference type="InterPro" id="IPR054613">
    <property type="entry name" value="Peptidase_S78_dom"/>
</dbReference>
<proteinExistence type="predicted"/>
<evidence type="ECO:0000256" key="1">
    <source>
        <dbReference type="ARBA" id="ARBA00004328"/>
    </source>
</evidence>
<dbReference type="RefSeq" id="WP_319844553.1">
    <property type="nucleotide sequence ID" value="NZ_JAXAFJ010000005.1"/>
</dbReference>
<evidence type="ECO:0000256" key="4">
    <source>
        <dbReference type="ARBA" id="ARBA00022801"/>
    </source>
</evidence>
<sequence length="520" mass="56118">MDRLEIKAAFTVSVEGTITGMAWPFGSPDRVGDLIEKGAFATTTTRLPMLFAHDQAQVIGVWEEITETDKGLIVKGRLLVNDVARAREVRALVLEGAVSSLSIGFVSKKAASRRGGGRTISALDLHEISIVSVPCHPGARIITAKSANKEGRSAMEEENTAPDLSALEAKMTKLETETKSLAKIGDRLDKMEARLNRPSIIANDEPAELTLSRKAFVSFARSGLERMPQEETKSLTVANDASGGFLAPEQFASEILKKTVEYSPIRQYARVVTIGAAEIKLARRVSGTTATWVSEIADRTASEPVFDQVTLTPFELATYTDVSTQLLEDNSYNLEGELTADFAESFGVAEGTAFVKGTGTGQPKGLLTATGIAEVKTGLAANFPAANPADVIIGMFHALPTVHAQNGAWVMNRKTLGEMRKWKDSTGRYLVIDPISEGAATTLLGRPIVEALDMPDIAANAYPILFGDLQGYRIVDRVSLSLLRDPFTLATKGQVRFHARRRVGADVTNPDRFVKLKVAA</sequence>
<accession>A0ABU4RRY0</accession>